<dbReference type="InterPro" id="IPR051310">
    <property type="entry name" value="MCP_chemotaxis"/>
</dbReference>
<reference evidence="3 4" key="1">
    <citation type="journal article" date="2019" name="Microbiol. Resour. Announc.">
        <title>Complete Genome Sequence of Halomonas sulfidaeris Strain Esulfide1 Isolated from a Metal Sulfide Rock at a Depth of 2,200 Meters, Obtained Using Nanopore Sequencing.</title>
        <authorList>
            <person name="Saito M."/>
            <person name="Nishigata A."/>
            <person name="Galipon J."/>
            <person name="Arakawa K."/>
        </authorList>
    </citation>
    <scope>NUCLEOTIDE SEQUENCE [LARGE SCALE GENOMIC DNA]</scope>
    <source>
        <strain evidence="3 4">ATCC BAA-803</strain>
    </source>
</reference>
<evidence type="ECO:0000313" key="4">
    <source>
        <dbReference type="Proteomes" id="UP000320231"/>
    </source>
</evidence>
<proteinExistence type="inferred from homology"/>
<dbReference type="AlphaFoldDB" id="A0A455UAZ7"/>
<dbReference type="EMBL" id="AP019514">
    <property type="protein sequence ID" value="BBI63205.1"/>
    <property type="molecule type" value="Genomic_DNA"/>
</dbReference>
<dbReference type="Proteomes" id="UP000320231">
    <property type="component" value="Chromosome"/>
</dbReference>
<sequence length="82" mass="8814">MQRVTVLMGEIATASREQSQGIEQVNTAVSQMDSVTQQNASLVEESSAAGRSLQGQAASLLKEVSFFKGTPSSTDQRALPWR</sequence>
<comment type="similarity">
    <text evidence="2">Belongs to the methyl-accepting chemotaxis (MCP) protein family.</text>
</comment>
<protein>
    <recommendedName>
        <fullName evidence="5">Methyl-accepting transducer domain-containing protein</fullName>
    </recommendedName>
</protein>
<evidence type="ECO:0000313" key="3">
    <source>
        <dbReference type="EMBL" id="BBI63205.1"/>
    </source>
</evidence>
<evidence type="ECO:0008006" key="5">
    <source>
        <dbReference type="Google" id="ProtNLM"/>
    </source>
</evidence>
<dbReference type="KEGG" id="hsr:HSBAA_45110"/>
<accession>A0A455UAZ7</accession>
<dbReference type="SUPFAM" id="SSF58104">
    <property type="entry name" value="Methyl-accepting chemotaxis protein (MCP) signaling domain"/>
    <property type="match status" value="1"/>
</dbReference>
<gene>
    <name evidence="3" type="ORF">HSBAA_45110</name>
</gene>
<evidence type="ECO:0000256" key="2">
    <source>
        <dbReference type="ARBA" id="ARBA00029447"/>
    </source>
</evidence>
<dbReference type="GO" id="GO:0004888">
    <property type="term" value="F:transmembrane signaling receptor activity"/>
    <property type="evidence" value="ECO:0007669"/>
    <property type="project" value="TreeGrafter"/>
</dbReference>
<name>A0A455UAZ7_9GAMM</name>
<organism evidence="3 4">
    <name type="scientific">Vreelandella sulfidaeris</name>
    <dbReference type="NCBI Taxonomy" id="115553"/>
    <lineage>
        <taxon>Bacteria</taxon>
        <taxon>Pseudomonadati</taxon>
        <taxon>Pseudomonadota</taxon>
        <taxon>Gammaproteobacteria</taxon>
        <taxon>Oceanospirillales</taxon>
        <taxon>Halomonadaceae</taxon>
        <taxon>Vreelandella</taxon>
    </lineage>
</organism>
<dbReference type="PANTHER" id="PTHR43531:SF14">
    <property type="entry name" value="METHYL-ACCEPTING CHEMOTAXIS PROTEIN I-RELATED"/>
    <property type="match status" value="1"/>
</dbReference>
<keyword evidence="1" id="KW-0488">Methylation</keyword>
<dbReference type="GO" id="GO:0005886">
    <property type="term" value="C:plasma membrane"/>
    <property type="evidence" value="ECO:0007669"/>
    <property type="project" value="TreeGrafter"/>
</dbReference>
<dbReference type="Gene3D" id="1.10.287.950">
    <property type="entry name" value="Methyl-accepting chemotaxis protein"/>
    <property type="match status" value="1"/>
</dbReference>
<dbReference type="GO" id="GO:0006935">
    <property type="term" value="P:chemotaxis"/>
    <property type="evidence" value="ECO:0007669"/>
    <property type="project" value="TreeGrafter"/>
</dbReference>
<evidence type="ECO:0000256" key="1">
    <source>
        <dbReference type="ARBA" id="ARBA00022481"/>
    </source>
</evidence>
<dbReference type="PANTHER" id="PTHR43531">
    <property type="entry name" value="PROTEIN ICFG"/>
    <property type="match status" value="1"/>
</dbReference>